<evidence type="ECO:0000256" key="7">
    <source>
        <dbReference type="PIRSR" id="PIRSR006356-1"/>
    </source>
</evidence>
<evidence type="ECO:0000256" key="4">
    <source>
        <dbReference type="ARBA" id="ARBA00022801"/>
    </source>
</evidence>
<dbReference type="EMBL" id="AGEG01000014">
    <property type="protein sequence ID" value="EHR36594.1"/>
    <property type="molecule type" value="Genomic_DNA"/>
</dbReference>
<dbReference type="OrthoDB" id="9807502at2"/>
<dbReference type="NCBIfam" id="NF002381">
    <property type="entry name" value="PRK01388.1"/>
    <property type="match status" value="1"/>
</dbReference>
<dbReference type="Gene3D" id="3.75.10.10">
    <property type="entry name" value="L-arginine/glycine Amidinotransferase, Chain A"/>
    <property type="match status" value="1"/>
</dbReference>
<accession>H3NK77</accession>
<dbReference type="PATRIC" id="fig|883113.3.peg.1263"/>
<keyword evidence="4 6" id="KW-0378">Hydrolase</keyword>
<feature type="active site" description="Amidino-cysteine intermediate" evidence="6 7">
    <location>
        <position position="393"/>
    </location>
</feature>
<proteinExistence type="inferred from homology"/>
<dbReference type="Proteomes" id="UP000006190">
    <property type="component" value="Unassembled WGS sequence"/>
</dbReference>
<evidence type="ECO:0000256" key="3">
    <source>
        <dbReference type="ARBA" id="ARBA00022503"/>
    </source>
</evidence>
<evidence type="ECO:0000256" key="5">
    <source>
        <dbReference type="ARBA" id="ARBA00049429"/>
    </source>
</evidence>
<keyword evidence="3 6" id="KW-0056">Arginine metabolism</keyword>
<dbReference type="STRING" id="883113.HMPREF9708_01266"/>
<dbReference type="EC" id="3.5.3.6" evidence="6"/>
<gene>
    <name evidence="6" type="primary">arcA</name>
    <name evidence="8" type="ORF">HMPREF9708_01266</name>
</gene>
<dbReference type="PIRSF" id="PIRSF006356">
    <property type="entry name" value="Arg_deiminase"/>
    <property type="match status" value="1"/>
</dbReference>
<keyword evidence="6" id="KW-0963">Cytoplasm</keyword>
<comment type="similarity">
    <text evidence="2 6">Belongs to the arginine deiminase family.</text>
</comment>
<dbReference type="GO" id="GO:0005737">
    <property type="term" value="C:cytoplasm"/>
    <property type="evidence" value="ECO:0007669"/>
    <property type="project" value="UniProtKB-SubCell"/>
</dbReference>
<dbReference type="PRINTS" id="PR01466">
    <property type="entry name" value="ARGDEIMINASE"/>
</dbReference>
<dbReference type="HAMAP" id="MF_00242">
    <property type="entry name" value="Arg_deiminase"/>
    <property type="match status" value="1"/>
</dbReference>
<protein>
    <recommendedName>
        <fullName evidence="6">Arginine deiminase</fullName>
        <shortName evidence="6">ADI</shortName>
        <ecNumber evidence="6">3.5.3.6</ecNumber>
    </recommendedName>
    <alternativeName>
        <fullName evidence="6">Arginine dihydrolase</fullName>
        <shortName evidence="6">AD</shortName>
    </alternativeName>
</protein>
<name>H3NK77_9LACT</name>
<dbReference type="Gene3D" id="1.10.3930.10">
    <property type="entry name" value="Arginine deiminase"/>
    <property type="match status" value="1"/>
</dbReference>
<evidence type="ECO:0000256" key="6">
    <source>
        <dbReference type="HAMAP-Rule" id="MF_00242"/>
    </source>
</evidence>
<comment type="pathway">
    <text evidence="1 6">Amino-acid degradation; L-arginine degradation via ADI pathway; carbamoyl phosphate from L-arginine: step 1/2.</text>
</comment>
<evidence type="ECO:0000313" key="9">
    <source>
        <dbReference type="Proteomes" id="UP000006190"/>
    </source>
</evidence>
<reference evidence="8 9" key="1">
    <citation type="submission" date="2012-01" db="EMBL/GenBank/DDBJ databases">
        <title>The Genome Sequence of Facklamia languida CCUG 37842.</title>
        <authorList>
            <consortium name="The Broad Institute Genome Sequencing Platform"/>
            <person name="Earl A."/>
            <person name="Ward D."/>
            <person name="Feldgarden M."/>
            <person name="Gevers D."/>
            <person name="Huys G."/>
            <person name="Young S.K."/>
            <person name="Zeng Q."/>
            <person name="Gargeya S."/>
            <person name="Fitzgerald M."/>
            <person name="Haas B."/>
            <person name="Abouelleil A."/>
            <person name="Alvarado L."/>
            <person name="Arachchi H.M."/>
            <person name="Berlin A."/>
            <person name="Chapman S.B."/>
            <person name="Gearin G."/>
            <person name="Goldberg J."/>
            <person name="Griggs A."/>
            <person name="Gujja S."/>
            <person name="Hansen M."/>
            <person name="Heiman D."/>
            <person name="Howarth C."/>
            <person name="Larimer J."/>
            <person name="Lui A."/>
            <person name="MacDonald P.J.P."/>
            <person name="McCowen C."/>
            <person name="Montmayeur A."/>
            <person name="Murphy C."/>
            <person name="Neiman D."/>
            <person name="Pearson M."/>
            <person name="Priest M."/>
            <person name="Roberts A."/>
            <person name="Saif S."/>
            <person name="Shea T."/>
            <person name="Sisk P."/>
            <person name="Stolte C."/>
            <person name="Sykes S."/>
            <person name="Wortman J."/>
            <person name="Nusbaum C."/>
            <person name="Birren B."/>
        </authorList>
    </citation>
    <scope>NUCLEOTIDE SEQUENCE [LARGE SCALE GENOMIC DNA]</scope>
    <source>
        <strain evidence="8 9">CCUG 37842</strain>
    </source>
</reference>
<dbReference type="UniPathway" id="UPA00254">
    <property type="reaction ID" value="UER00364"/>
</dbReference>
<dbReference type="GO" id="GO:0019546">
    <property type="term" value="P:L-arginine deiminase pathway"/>
    <property type="evidence" value="ECO:0007669"/>
    <property type="project" value="UniProtKB-UniRule"/>
</dbReference>
<dbReference type="Pfam" id="PF02274">
    <property type="entry name" value="ADI"/>
    <property type="match status" value="1"/>
</dbReference>
<dbReference type="PANTHER" id="PTHR47271:SF2">
    <property type="entry name" value="ARGININE DEIMINASE"/>
    <property type="match status" value="1"/>
</dbReference>
<evidence type="ECO:0000256" key="2">
    <source>
        <dbReference type="ARBA" id="ARBA00010206"/>
    </source>
</evidence>
<comment type="subcellular location">
    <subcellularLocation>
        <location evidence="6">Cytoplasm</location>
    </subcellularLocation>
</comment>
<dbReference type="PANTHER" id="PTHR47271">
    <property type="entry name" value="ARGININE DEIMINASE"/>
    <property type="match status" value="1"/>
</dbReference>
<evidence type="ECO:0000256" key="1">
    <source>
        <dbReference type="ARBA" id="ARBA00005213"/>
    </source>
</evidence>
<comment type="caution">
    <text evidence="8">The sequence shown here is derived from an EMBL/GenBank/DDBJ whole genome shotgun (WGS) entry which is preliminary data.</text>
</comment>
<organism evidence="8 9">
    <name type="scientific">Facklamia languida CCUG 37842</name>
    <dbReference type="NCBI Taxonomy" id="883113"/>
    <lineage>
        <taxon>Bacteria</taxon>
        <taxon>Bacillati</taxon>
        <taxon>Bacillota</taxon>
        <taxon>Bacilli</taxon>
        <taxon>Lactobacillales</taxon>
        <taxon>Aerococcaceae</taxon>
        <taxon>Facklamia</taxon>
    </lineage>
</organism>
<sequence length="404" mass="45919">MTDAIQVFSEIGRLKKVMLHRPGKELEYLIPDYLDRLLFDDIPFLEAAQREHDAFAQQFRDLGVEVVYLERLVAQALDAQGAREAFVDEWLSETGLEASSASYQAVREYLLAMPDTYEMVLKTMEGFKKSELKVELTGFEVLDSDYPFLVDPMPNLYFTRDPFATMANGVSLNHMYSDTRNRETLYGKYIFDHHPDYQSVPKFYQREESTRIEGGDELVLSDKVIAVGISQRTDKKSIVKLATALFAHTQYEEVLAFSIDNNRKFMHLDTVFTMIDYDKFTIHPEIEGSLKVFSIKKVNDQVKVEEKDGTLAEILADALEVERVTLIRCGGDDLVAGAREQWNDGANTLAVAPGEVIVYNRNTITNKLLVDAGVKIHQIEGTELVRGRGGPRCMSMPFVREKLN</sequence>
<dbReference type="InterPro" id="IPR003876">
    <property type="entry name" value="Arg_deiminase"/>
</dbReference>
<dbReference type="AlphaFoldDB" id="H3NK77"/>
<dbReference type="HOGENOM" id="CLU_052662_0_1_9"/>
<comment type="catalytic activity">
    <reaction evidence="5 6">
        <text>L-arginine + H2O = L-citrulline + NH4(+)</text>
        <dbReference type="Rhea" id="RHEA:19597"/>
        <dbReference type="ChEBI" id="CHEBI:15377"/>
        <dbReference type="ChEBI" id="CHEBI:28938"/>
        <dbReference type="ChEBI" id="CHEBI:32682"/>
        <dbReference type="ChEBI" id="CHEBI:57743"/>
        <dbReference type="EC" id="3.5.3.6"/>
    </reaction>
</comment>
<evidence type="ECO:0000313" key="8">
    <source>
        <dbReference type="EMBL" id="EHR36594.1"/>
    </source>
</evidence>
<dbReference type="SUPFAM" id="SSF55909">
    <property type="entry name" value="Pentein"/>
    <property type="match status" value="1"/>
</dbReference>
<dbReference type="eggNOG" id="COG2235">
    <property type="taxonomic scope" value="Bacteria"/>
</dbReference>
<dbReference type="NCBIfam" id="TIGR01078">
    <property type="entry name" value="arcA"/>
    <property type="match status" value="1"/>
</dbReference>
<keyword evidence="9" id="KW-1185">Reference proteome</keyword>
<dbReference type="GO" id="GO:0016990">
    <property type="term" value="F:arginine deiminase activity"/>
    <property type="evidence" value="ECO:0007669"/>
    <property type="project" value="UniProtKB-UniRule"/>
</dbReference>